<dbReference type="Proteomes" id="UP000215289">
    <property type="component" value="Unassembled WGS sequence"/>
</dbReference>
<dbReference type="OrthoDB" id="76567at2759"/>
<protein>
    <submittedName>
        <fullName evidence="1">Uncharacterized protein</fullName>
    </submittedName>
</protein>
<sequence>MEKQTQHSIPFTKFIRHSASRFRTSKELFIQIRREILEAQDPTEIVCTSVSPAWGPLIVDSLDEDGEVERSNAAGNYNSVTETLLVKVVSYNLFGCHFNWMINERSDWREQNLVTFDQLHLLRVGGNATHGRFKAPYSDSRKSCNFCIRSGHEYHPSFVLECGDSASKERLMEDMRLWLTGGRPSVNIVLIIQYARKGNTNQVEGKAELYVRDANGNPALQQEATIFPATQSECSLGISAGDLFGPDLPEDLQADTILPLSIDNLRKNARDTMVHMDLVPAT</sequence>
<reference evidence="1 2" key="1">
    <citation type="submission" date="2018-08" db="EMBL/GenBank/DDBJ databases">
        <title>Draft genome sequences of two Aspergillus turcosus clinical strains isolated from bronchoalveolar lavage fluid: one azole-susceptible and the other azole-resistant.</title>
        <authorList>
            <person name="Parent-Michaud M."/>
            <person name="Dufresne P.J."/>
            <person name="Fournier E."/>
            <person name="Martineau C."/>
            <person name="Moreira S."/>
            <person name="Perkins V."/>
            <person name="De Repentigny L."/>
            <person name="Dufresne S.F."/>
        </authorList>
    </citation>
    <scope>NUCLEOTIDE SEQUENCE [LARGE SCALE GENOMIC DNA]</scope>
    <source>
        <strain evidence="1">HMR AF 1038</strain>
    </source>
</reference>
<comment type="caution">
    <text evidence="1">The sequence shown here is derived from an EMBL/GenBank/DDBJ whole genome shotgun (WGS) entry which is preliminary data.</text>
</comment>
<dbReference type="EMBL" id="NIDN02000165">
    <property type="protein sequence ID" value="RLL95178.1"/>
    <property type="molecule type" value="Genomic_DNA"/>
</dbReference>
<evidence type="ECO:0000313" key="2">
    <source>
        <dbReference type="Proteomes" id="UP000215289"/>
    </source>
</evidence>
<gene>
    <name evidence="1" type="ORF">CFD26_104400</name>
</gene>
<organism evidence="1 2">
    <name type="scientific">Aspergillus turcosus</name>
    <dbReference type="NCBI Taxonomy" id="1245748"/>
    <lineage>
        <taxon>Eukaryota</taxon>
        <taxon>Fungi</taxon>
        <taxon>Dikarya</taxon>
        <taxon>Ascomycota</taxon>
        <taxon>Pezizomycotina</taxon>
        <taxon>Eurotiomycetes</taxon>
        <taxon>Eurotiomycetidae</taxon>
        <taxon>Eurotiales</taxon>
        <taxon>Aspergillaceae</taxon>
        <taxon>Aspergillus</taxon>
        <taxon>Aspergillus subgen. Fumigati</taxon>
    </lineage>
</organism>
<dbReference type="AlphaFoldDB" id="A0A229YNI6"/>
<name>A0A229YNI6_9EURO</name>
<proteinExistence type="predicted"/>
<keyword evidence="2" id="KW-1185">Reference proteome</keyword>
<accession>A0A229YNI6</accession>
<evidence type="ECO:0000313" key="1">
    <source>
        <dbReference type="EMBL" id="RLL95178.1"/>
    </source>
</evidence>